<dbReference type="Proteomes" id="UP001178322">
    <property type="component" value="Chromosome"/>
</dbReference>
<sequence>MSKGGMENTPFEAIRKGLVSSVNRENCTVKVYFPDWDEKVSFDLPVMQKNTLNSKYYWMPEPEEQVICAFFANGTQEGVVLGAIYSEADKVPQEFLESDDCDGVLFSDGTLIRYDVKNHKLTIDVKGEIEILAEKEIRVKSGKENGHKIYLN</sequence>
<protein>
    <submittedName>
        <fullName evidence="2">Phage baseplate assembly protein V</fullName>
    </submittedName>
</protein>
<reference evidence="2" key="1">
    <citation type="submission" date="2023-05" db="EMBL/GenBank/DDBJ databases">
        <title>Comparative genomics of Bacillaceae isolates and their secondary metabolite potential.</title>
        <authorList>
            <person name="Song L."/>
            <person name="Nielsen L.J."/>
            <person name="Mohite O."/>
            <person name="Xu X."/>
            <person name="Weber T."/>
            <person name="Kovacs A.T."/>
        </authorList>
    </citation>
    <scope>NUCLEOTIDE SEQUENCE</scope>
    <source>
        <strain evidence="2">LY1</strain>
    </source>
</reference>
<dbReference type="EMBL" id="CP126101">
    <property type="protein sequence ID" value="WHY53870.1"/>
    <property type="molecule type" value="Genomic_DNA"/>
</dbReference>
<dbReference type="InterPro" id="IPR006531">
    <property type="entry name" value="Gp5/Vgr_OB"/>
</dbReference>
<dbReference type="AlphaFoldDB" id="A0AAX3X0Z5"/>
<dbReference type="InterPro" id="IPR037026">
    <property type="entry name" value="Vgr_OB-fold_dom_sf"/>
</dbReference>
<dbReference type="NCBIfam" id="TIGR01644">
    <property type="entry name" value="phage_P2_V"/>
    <property type="match status" value="1"/>
</dbReference>
<dbReference type="RefSeq" id="WP_283872355.1">
    <property type="nucleotide sequence ID" value="NZ_CP126101.1"/>
</dbReference>
<dbReference type="InterPro" id="IPR013046">
    <property type="entry name" value="GpV/Gp45"/>
</dbReference>
<dbReference type="Pfam" id="PF04717">
    <property type="entry name" value="Phage_base_V"/>
    <property type="match status" value="1"/>
</dbReference>
<feature type="domain" description="Gp5/Type VI secretion system Vgr protein OB-fold" evidence="1">
    <location>
        <begin position="16"/>
        <end position="85"/>
    </location>
</feature>
<evidence type="ECO:0000313" key="3">
    <source>
        <dbReference type="Proteomes" id="UP001178322"/>
    </source>
</evidence>
<name>A0AAX3X0Z5_9BACI</name>
<evidence type="ECO:0000259" key="1">
    <source>
        <dbReference type="Pfam" id="PF04717"/>
    </source>
</evidence>
<gene>
    <name evidence="2" type="ORF">QNH24_11720</name>
</gene>
<proteinExistence type="predicted"/>
<dbReference type="Gene3D" id="2.40.50.230">
    <property type="entry name" value="Gp5 N-terminal domain"/>
    <property type="match status" value="1"/>
</dbReference>
<organism evidence="2 3">
    <name type="scientific">Lysinibacillus pakistanensis</name>
    <dbReference type="NCBI Taxonomy" id="759811"/>
    <lineage>
        <taxon>Bacteria</taxon>
        <taxon>Bacillati</taxon>
        <taxon>Bacillota</taxon>
        <taxon>Bacilli</taxon>
        <taxon>Bacillales</taxon>
        <taxon>Bacillaceae</taxon>
        <taxon>Lysinibacillus</taxon>
    </lineage>
</organism>
<dbReference type="Gene3D" id="6.20.150.10">
    <property type="match status" value="1"/>
</dbReference>
<evidence type="ECO:0000313" key="2">
    <source>
        <dbReference type="EMBL" id="WHY53870.1"/>
    </source>
</evidence>
<accession>A0AAX3X0Z5</accession>